<gene>
    <name evidence="2" type="ORF">AWH48_12095</name>
</gene>
<evidence type="ECO:0000256" key="1">
    <source>
        <dbReference type="SAM" id="SignalP"/>
    </source>
</evidence>
<dbReference type="RefSeq" id="WP_063975484.1">
    <property type="nucleotide sequence ID" value="NZ_LQWZ01000036.1"/>
</dbReference>
<dbReference type="AlphaFoldDB" id="A0A177KKI3"/>
<name>A0A177KKI3_9BACI</name>
<evidence type="ECO:0000313" key="3">
    <source>
        <dbReference type="Proteomes" id="UP000077271"/>
    </source>
</evidence>
<dbReference type="InterPro" id="IPR006311">
    <property type="entry name" value="TAT_signal"/>
</dbReference>
<reference evidence="2 3" key="1">
    <citation type="submission" date="2016-01" db="EMBL/GenBank/DDBJ databases">
        <title>Investigation of taxonomic status of Bacillus aminovorans.</title>
        <authorList>
            <person name="Verma A."/>
            <person name="Pal Y."/>
            <person name="Krishnamurthi S."/>
        </authorList>
    </citation>
    <scope>NUCLEOTIDE SEQUENCE [LARGE SCALE GENOMIC DNA]</scope>
    <source>
        <strain evidence="2 3">DSM 4337</strain>
    </source>
</reference>
<accession>A0A177KKI3</accession>
<evidence type="ECO:0000313" key="2">
    <source>
        <dbReference type="EMBL" id="OAH53091.1"/>
    </source>
</evidence>
<comment type="caution">
    <text evidence="2">The sequence shown here is derived from an EMBL/GenBank/DDBJ whole genome shotgun (WGS) entry which is preliminary data.</text>
</comment>
<dbReference type="Proteomes" id="UP000077271">
    <property type="component" value="Unassembled WGS sequence"/>
</dbReference>
<organism evidence="2 3">
    <name type="scientific">Domibacillus aminovorans</name>
    <dbReference type="NCBI Taxonomy" id="29332"/>
    <lineage>
        <taxon>Bacteria</taxon>
        <taxon>Bacillati</taxon>
        <taxon>Bacillota</taxon>
        <taxon>Bacilli</taxon>
        <taxon>Bacillales</taxon>
        <taxon>Bacillaceae</taxon>
        <taxon>Domibacillus</taxon>
    </lineage>
</organism>
<feature type="signal peptide" evidence="1">
    <location>
        <begin position="1"/>
        <end position="35"/>
    </location>
</feature>
<protein>
    <submittedName>
        <fullName evidence="2">Uncharacterized protein</fullName>
    </submittedName>
</protein>
<sequence length="161" mass="17559">MKNMFKKARKAVLATAIAGAAIAGLGSVGSTEASAASWVNLGTDYVNPQESGPSPWENGAVRYSTGSSYKWGGAPSFFVYSKIGIGDAKLTQELWEYDAGGTDDLITSKSFYPTQAAYNTVPTYQVTNSDGDDTDGTLEYYVKYRYNFTSDTFSPKFYDYR</sequence>
<keyword evidence="1" id="KW-0732">Signal</keyword>
<proteinExistence type="predicted"/>
<feature type="chain" id="PRO_5008066209" evidence="1">
    <location>
        <begin position="36"/>
        <end position="161"/>
    </location>
</feature>
<dbReference type="EMBL" id="LQWZ01000036">
    <property type="protein sequence ID" value="OAH53091.1"/>
    <property type="molecule type" value="Genomic_DNA"/>
</dbReference>
<dbReference type="PROSITE" id="PS51318">
    <property type="entry name" value="TAT"/>
    <property type="match status" value="1"/>
</dbReference>